<dbReference type="Proteomes" id="UP000315017">
    <property type="component" value="Chromosome"/>
</dbReference>
<keyword evidence="3" id="KW-0489">Methyltransferase</keyword>
<dbReference type="GO" id="GO:0032259">
    <property type="term" value="P:methylation"/>
    <property type="evidence" value="ECO:0007669"/>
    <property type="project" value="UniProtKB-KW"/>
</dbReference>
<organism evidence="3 4">
    <name type="scientific">Anatilimnocola aggregata</name>
    <dbReference type="NCBI Taxonomy" id="2528021"/>
    <lineage>
        <taxon>Bacteria</taxon>
        <taxon>Pseudomonadati</taxon>
        <taxon>Planctomycetota</taxon>
        <taxon>Planctomycetia</taxon>
        <taxon>Pirellulales</taxon>
        <taxon>Pirellulaceae</taxon>
        <taxon>Anatilimnocola</taxon>
    </lineage>
</organism>
<feature type="signal peptide" evidence="1">
    <location>
        <begin position="1"/>
        <end position="26"/>
    </location>
</feature>
<name>A0A517YE70_9BACT</name>
<feature type="chain" id="PRO_5022244303" evidence="1">
    <location>
        <begin position="27"/>
        <end position="237"/>
    </location>
</feature>
<dbReference type="InterPro" id="IPR013216">
    <property type="entry name" value="Methyltransf_11"/>
</dbReference>
<dbReference type="Pfam" id="PF08241">
    <property type="entry name" value="Methyltransf_11"/>
    <property type="match status" value="1"/>
</dbReference>
<evidence type="ECO:0000259" key="2">
    <source>
        <dbReference type="Pfam" id="PF08241"/>
    </source>
</evidence>
<dbReference type="PANTHER" id="PTHR43861">
    <property type="entry name" value="TRANS-ACONITATE 2-METHYLTRANSFERASE-RELATED"/>
    <property type="match status" value="1"/>
</dbReference>
<dbReference type="OrthoDB" id="9784101at2"/>
<keyword evidence="1" id="KW-0732">Signal</keyword>
<dbReference type="Gene3D" id="3.40.50.150">
    <property type="entry name" value="Vaccinia Virus protein VP39"/>
    <property type="match status" value="1"/>
</dbReference>
<keyword evidence="3" id="KW-0808">Transferase</keyword>
<dbReference type="GO" id="GO:0043770">
    <property type="term" value="F:demethylmenaquinone methyltransferase activity"/>
    <property type="evidence" value="ECO:0007669"/>
    <property type="project" value="UniProtKB-EC"/>
</dbReference>
<gene>
    <name evidence="3" type="primary">ubiE_5</name>
    <name evidence="3" type="ORF">ETAA8_36280</name>
</gene>
<dbReference type="SUPFAM" id="SSF53335">
    <property type="entry name" value="S-adenosyl-L-methionine-dependent methyltransferases"/>
    <property type="match status" value="1"/>
</dbReference>
<feature type="domain" description="Methyltransferase type 11" evidence="2">
    <location>
        <begin position="79"/>
        <end position="177"/>
    </location>
</feature>
<accession>A0A517YE70</accession>
<dbReference type="RefSeq" id="WP_145090967.1">
    <property type="nucleotide sequence ID" value="NZ_CP036274.1"/>
</dbReference>
<proteinExistence type="predicted"/>
<protein>
    <submittedName>
        <fullName evidence="3">Ubiquinone/menaquinone biosynthesis C-methyltransferase UbiE</fullName>
        <ecNumber evidence="3">2.1.1.163</ecNumber>
    </submittedName>
</protein>
<evidence type="ECO:0000313" key="4">
    <source>
        <dbReference type="Proteomes" id="UP000315017"/>
    </source>
</evidence>
<keyword evidence="3" id="KW-0830">Ubiquinone</keyword>
<dbReference type="EMBL" id="CP036274">
    <property type="protein sequence ID" value="QDU28526.1"/>
    <property type="molecule type" value="Genomic_DNA"/>
</dbReference>
<dbReference type="AlphaFoldDB" id="A0A517YE70"/>
<sequence length="237" mass="26415" precursor="true">MRNKKLAISRFTTAMVLLLTTATFYGQDKSVAPGINKPFQKPDVGEFQGKFEKEGREAFDHRDKIVEACQVRAGMAVADVGAGTGLFTRLFVPLVGEKGRVFAVDISQDFVDHIVIAARKGNLKNIEGVVCKPDSVGLPEMSVDLVFICDTYHHFEFPHKTMQSIHKALKPGGRVVLVDYQRIAGKSTDWVMNHVRAGQEVVEKEITECGFKRVAEVKDLLKENYLVVFEKTESSKP</sequence>
<dbReference type="InterPro" id="IPR029063">
    <property type="entry name" value="SAM-dependent_MTases_sf"/>
</dbReference>
<dbReference type="EC" id="2.1.1.163" evidence="3"/>
<dbReference type="KEGG" id="aagg:ETAA8_36280"/>
<dbReference type="GO" id="GO:0008757">
    <property type="term" value="F:S-adenosylmethionine-dependent methyltransferase activity"/>
    <property type="evidence" value="ECO:0007669"/>
    <property type="project" value="InterPro"/>
</dbReference>
<reference evidence="3 4" key="1">
    <citation type="submission" date="2019-02" db="EMBL/GenBank/DDBJ databases">
        <title>Deep-cultivation of Planctomycetes and their phenomic and genomic characterization uncovers novel biology.</title>
        <authorList>
            <person name="Wiegand S."/>
            <person name="Jogler M."/>
            <person name="Boedeker C."/>
            <person name="Pinto D."/>
            <person name="Vollmers J."/>
            <person name="Rivas-Marin E."/>
            <person name="Kohn T."/>
            <person name="Peeters S.H."/>
            <person name="Heuer A."/>
            <person name="Rast P."/>
            <person name="Oberbeckmann S."/>
            <person name="Bunk B."/>
            <person name="Jeske O."/>
            <person name="Meyerdierks A."/>
            <person name="Storesund J.E."/>
            <person name="Kallscheuer N."/>
            <person name="Luecker S."/>
            <person name="Lage O.M."/>
            <person name="Pohl T."/>
            <person name="Merkel B.J."/>
            <person name="Hornburger P."/>
            <person name="Mueller R.-W."/>
            <person name="Bruemmer F."/>
            <person name="Labrenz M."/>
            <person name="Spormann A.M."/>
            <person name="Op den Camp H."/>
            <person name="Overmann J."/>
            <person name="Amann R."/>
            <person name="Jetten M.S.M."/>
            <person name="Mascher T."/>
            <person name="Medema M.H."/>
            <person name="Devos D.P."/>
            <person name="Kaster A.-K."/>
            <person name="Ovreas L."/>
            <person name="Rohde M."/>
            <person name="Galperin M.Y."/>
            <person name="Jogler C."/>
        </authorList>
    </citation>
    <scope>NUCLEOTIDE SEQUENCE [LARGE SCALE GENOMIC DNA]</scope>
    <source>
        <strain evidence="3 4">ETA_A8</strain>
    </source>
</reference>
<dbReference type="CDD" id="cd02440">
    <property type="entry name" value="AdoMet_MTases"/>
    <property type="match status" value="1"/>
</dbReference>
<keyword evidence="4" id="KW-1185">Reference proteome</keyword>
<evidence type="ECO:0000256" key="1">
    <source>
        <dbReference type="SAM" id="SignalP"/>
    </source>
</evidence>
<evidence type="ECO:0000313" key="3">
    <source>
        <dbReference type="EMBL" id="QDU28526.1"/>
    </source>
</evidence>